<dbReference type="RefSeq" id="XP_066919005.1">
    <property type="nucleotide sequence ID" value="XM_067062904.1"/>
</dbReference>
<dbReference type="InterPro" id="IPR027819">
    <property type="entry name" value="C9orf72"/>
</dbReference>
<evidence type="ECO:0000313" key="2">
    <source>
        <dbReference type="Proteomes" id="UP000594262"/>
    </source>
</evidence>
<name>A0A7M5X228_9CNID</name>
<dbReference type="GeneID" id="136806342"/>
<proteinExistence type="predicted"/>
<dbReference type="GO" id="GO:0006897">
    <property type="term" value="P:endocytosis"/>
    <property type="evidence" value="ECO:0007669"/>
    <property type="project" value="TreeGrafter"/>
</dbReference>
<evidence type="ECO:0000313" key="1">
    <source>
        <dbReference type="EnsemblMetazoa" id="CLYHEMP016380.2"/>
    </source>
</evidence>
<dbReference type="GO" id="GO:0005768">
    <property type="term" value="C:endosome"/>
    <property type="evidence" value="ECO:0007669"/>
    <property type="project" value="TreeGrafter"/>
</dbReference>
<dbReference type="GO" id="GO:0005776">
    <property type="term" value="C:autophagosome"/>
    <property type="evidence" value="ECO:0007669"/>
    <property type="project" value="TreeGrafter"/>
</dbReference>
<dbReference type="GO" id="GO:0005085">
    <property type="term" value="F:guanyl-nucleotide exchange factor activity"/>
    <property type="evidence" value="ECO:0007669"/>
    <property type="project" value="InterPro"/>
</dbReference>
<dbReference type="PANTHER" id="PTHR31855:SF2">
    <property type="entry name" value="GUANINE NUCLEOTIDE EXCHANGE FACTOR C9ORF72"/>
    <property type="match status" value="1"/>
</dbReference>
<organism evidence="1 2">
    <name type="scientific">Clytia hemisphaerica</name>
    <dbReference type="NCBI Taxonomy" id="252671"/>
    <lineage>
        <taxon>Eukaryota</taxon>
        <taxon>Metazoa</taxon>
        <taxon>Cnidaria</taxon>
        <taxon>Hydrozoa</taxon>
        <taxon>Hydroidolina</taxon>
        <taxon>Leptothecata</taxon>
        <taxon>Obeliida</taxon>
        <taxon>Clytiidae</taxon>
        <taxon>Clytia</taxon>
    </lineage>
</organism>
<dbReference type="OrthoDB" id="10252077at2759"/>
<dbReference type="Proteomes" id="UP000594262">
    <property type="component" value="Unplaced"/>
</dbReference>
<keyword evidence="2" id="KW-1185">Reference proteome</keyword>
<reference evidence="1" key="1">
    <citation type="submission" date="2021-01" db="UniProtKB">
        <authorList>
            <consortium name="EnsemblMetazoa"/>
        </authorList>
    </citation>
    <scope>IDENTIFICATION</scope>
</reference>
<dbReference type="EnsemblMetazoa" id="CLYHEMT016380.2">
    <property type="protein sequence ID" value="CLYHEMP016380.2"/>
    <property type="gene ID" value="CLYHEMG016380"/>
</dbReference>
<dbReference type="GO" id="GO:0006914">
    <property type="term" value="P:autophagy"/>
    <property type="evidence" value="ECO:0007669"/>
    <property type="project" value="TreeGrafter"/>
</dbReference>
<sequence>MGRHRDDSLHHVQDLRQSAMSSSLFSIIILAYWDNVMGPMVSKIWKGNDKVEASDETVNYISNHTLSGELCRQTEKQTVDPKLCILPDLGYLFNAFIFTGNSKMGPTITSLSFVIAHEDLNKFLMLQDHLERQVKFIVLRYRVFQQKDVGSAIKCVSPSLKKLIKTIDMLAENNIPPEICVATTIFGEGENAALLLDSRFLMRSLTSHLQTCGCTVVVGQSADKVNLMIHTLSLFLGKNECFCSTLASDENTHQFYQDLWLQGIIGKAEENMSSKDVLLNTYPVTLINVDEKLVYQTIYASVHAIKRRDNLKTEASLLLHGTELSNIPTRELFTDDFGDISLLVQKFITQLFSIPNNCSIRRNHIENFKQTLQRKASTFLSYVENKSNNGRSVLTQPQLQLLKQDLGLSCEADFRVVLATAEKHRPGLSLFLVEAIQRGEDSFQVTQAPVKGRVFY</sequence>
<dbReference type="AlphaFoldDB" id="A0A7M5X228"/>
<protein>
    <submittedName>
        <fullName evidence="1">Uncharacterized protein</fullName>
    </submittedName>
</protein>
<dbReference type="Pfam" id="PF15019">
    <property type="entry name" value="C9orf72-like"/>
    <property type="match status" value="1"/>
</dbReference>
<accession>A0A7M5X228</accession>
<dbReference type="PANTHER" id="PTHR31855">
    <property type="entry name" value="GUANINE NUCLEOTIDE EXCHANGE C9ORF72"/>
    <property type="match status" value="1"/>
</dbReference>
<dbReference type="PROSITE" id="PS51835">
    <property type="entry name" value="DENN_C9ORF72"/>
    <property type="match status" value="1"/>
</dbReference>